<accession>A0A2N7PN27</accession>
<dbReference type="Pfam" id="PF06835">
    <property type="entry name" value="LptC"/>
    <property type="match status" value="1"/>
</dbReference>
<protein>
    <submittedName>
        <fullName evidence="1">LPS export ABC transporter periplasmic protein LptC</fullName>
    </submittedName>
</protein>
<evidence type="ECO:0000313" key="2">
    <source>
        <dbReference type="Proteomes" id="UP000235460"/>
    </source>
</evidence>
<sequence>MGRIIKFLLNIILFIFSLYSSSFSFQIASQNIEYAFYKKNQLVWSFKMKEFLQKENGDFEGKNIYLINKEKGLEIWANKGFYKKGEDKFVLQDNVYLITSEFGEVYTQEIIFYPKKNLIITDKEVTLVKKGLTIRGKGLIYEIGTGNFKVKEKAKVRWKI</sequence>
<dbReference type="EMBL" id="PNIK01000065">
    <property type="protein sequence ID" value="PMP66790.1"/>
    <property type="molecule type" value="Genomic_DNA"/>
</dbReference>
<dbReference type="GO" id="GO:0005886">
    <property type="term" value="C:plasma membrane"/>
    <property type="evidence" value="ECO:0007669"/>
    <property type="project" value="InterPro"/>
</dbReference>
<dbReference type="Gene3D" id="2.60.450.10">
    <property type="entry name" value="Lipopolysaccharide (LPS) transport protein A like domain"/>
    <property type="match status" value="1"/>
</dbReference>
<name>A0A2N7PN27_9BACT</name>
<comment type="caution">
    <text evidence="1">The sequence shown here is derived from an EMBL/GenBank/DDBJ whole genome shotgun (WGS) entry which is preliminary data.</text>
</comment>
<proteinExistence type="predicted"/>
<dbReference type="Proteomes" id="UP000235460">
    <property type="component" value="Unassembled WGS sequence"/>
</dbReference>
<dbReference type="GO" id="GO:0015221">
    <property type="term" value="F:lipopolysaccharide transmembrane transporter activity"/>
    <property type="evidence" value="ECO:0007669"/>
    <property type="project" value="InterPro"/>
</dbReference>
<gene>
    <name evidence="1" type="primary">lptC</name>
    <name evidence="1" type="ORF">C0190_04605</name>
</gene>
<dbReference type="InterPro" id="IPR026265">
    <property type="entry name" value="LptC"/>
</dbReference>
<dbReference type="NCBIfam" id="TIGR04409">
    <property type="entry name" value="LptC_YrbK"/>
    <property type="match status" value="1"/>
</dbReference>
<dbReference type="InterPro" id="IPR010664">
    <property type="entry name" value="LipoPS_assembly_LptC-rel"/>
</dbReference>
<organism evidence="1 2">
    <name type="scientific">Thermodesulfobacterium geofontis</name>
    <dbReference type="NCBI Taxonomy" id="1295609"/>
    <lineage>
        <taxon>Bacteria</taxon>
        <taxon>Pseudomonadati</taxon>
        <taxon>Thermodesulfobacteriota</taxon>
        <taxon>Thermodesulfobacteria</taxon>
        <taxon>Thermodesulfobacteriales</taxon>
        <taxon>Thermodesulfobacteriaceae</taxon>
        <taxon>Thermodesulfobacterium</taxon>
    </lineage>
</organism>
<evidence type="ECO:0000313" key="1">
    <source>
        <dbReference type="EMBL" id="PMP66790.1"/>
    </source>
</evidence>
<reference evidence="1 2" key="1">
    <citation type="submission" date="2018-01" db="EMBL/GenBank/DDBJ databases">
        <title>Metagenomic assembled genomes from two thermal pools in the Uzon Caldera, Kamchatka, Russia.</title>
        <authorList>
            <person name="Wilkins L."/>
            <person name="Ettinger C."/>
        </authorList>
    </citation>
    <scope>NUCLEOTIDE SEQUENCE [LARGE SCALE GENOMIC DNA]</scope>
    <source>
        <strain evidence="1">ZAV-08</strain>
    </source>
</reference>
<dbReference type="AlphaFoldDB" id="A0A2N7PN27"/>